<name>B0E9G8_ENTDS</name>
<dbReference type="KEGG" id="edi:EDI_304410"/>
<feature type="coiled-coil region" evidence="1">
    <location>
        <begin position="69"/>
        <end position="96"/>
    </location>
</feature>
<accession>B0E9G8</accession>
<protein>
    <submittedName>
        <fullName evidence="2">Uncharacterized protein</fullName>
    </submittedName>
</protein>
<dbReference type="GeneID" id="5879927"/>
<dbReference type="Proteomes" id="UP000008076">
    <property type="component" value="Unassembled WGS sequence"/>
</dbReference>
<gene>
    <name evidence="2" type="ORF">EDI_304410</name>
</gene>
<sequence length="128" mass="14756">MYGTKVSNYPDRFINKEEEITLEENGITIKDLNILINDIIDVSESADILVKGVSVTLGEIPLTTLNKTLSKHLETLEIIKKEIKSLEKRNRLIISKIKKEDDKEKELEKKIKEETKPAGRKTELLYFI</sequence>
<reference evidence="3" key="1">
    <citation type="submission" date="2007-12" db="EMBL/GenBank/DDBJ databases">
        <title>Annotation of Entamoeba dispar SAW760.</title>
        <authorList>
            <person name="Lorenzi H."/>
            <person name="Inman J."/>
            <person name="Schobel S."/>
            <person name="Amedeo P."/>
            <person name="Caler E."/>
        </authorList>
    </citation>
    <scope>NUCLEOTIDE SEQUENCE [LARGE SCALE GENOMIC DNA]</scope>
    <source>
        <strain evidence="3">ATCC PRA-260 / SAW760</strain>
    </source>
</reference>
<evidence type="ECO:0000313" key="3">
    <source>
        <dbReference type="Proteomes" id="UP000008076"/>
    </source>
</evidence>
<dbReference type="VEuPathDB" id="AmoebaDB:EDI_304410"/>
<evidence type="ECO:0000313" key="2">
    <source>
        <dbReference type="EMBL" id="EDR28827.1"/>
    </source>
</evidence>
<proteinExistence type="predicted"/>
<dbReference type="EMBL" id="DS548364">
    <property type="protein sequence ID" value="EDR28827.1"/>
    <property type="molecule type" value="Genomic_DNA"/>
</dbReference>
<organism evidence="3">
    <name type="scientific">Entamoeba dispar (strain ATCC PRA-260 / SAW760)</name>
    <dbReference type="NCBI Taxonomy" id="370354"/>
    <lineage>
        <taxon>Eukaryota</taxon>
        <taxon>Amoebozoa</taxon>
        <taxon>Evosea</taxon>
        <taxon>Archamoebae</taxon>
        <taxon>Mastigamoebida</taxon>
        <taxon>Entamoebidae</taxon>
        <taxon>Entamoeba</taxon>
    </lineage>
</organism>
<keyword evidence="1" id="KW-0175">Coiled coil</keyword>
<dbReference type="AlphaFoldDB" id="B0E9G8"/>
<evidence type="ECO:0000256" key="1">
    <source>
        <dbReference type="SAM" id="Coils"/>
    </source>
</evidence>
<keyword evidence="3" id="KW-1185">Reference proteome</keyword>
<dbReference type="RefSeq" id="XP_001734995.1">
    <property type="nucleotide sequence ID" value="XM_001734943.1"/>
</dbReference>